<dbReference type="EMBL" id="KQ965883">
    <property type="protein sequence ID" value="KXS09177.1"/>
    <property type="molecule type" value="Genomic_DNA"/>
</dbReference>
<dbReference type="InterPro" id="IPR007905">
    <property type="entry name" value="EBP"/>
</dbReference>
<organism evidence="9 10">
    <name type="scientific">Gonapodya prolifera (strain JEL478)</name>
    <name type="common">Monoblepharis prolifera</name>
    <dbReference type="NCBI Taxonomy" id="1344416"/>
    <lineage>
        <taxon>Eukaryota</taxon>
        <taxon>Fungi</taxon>
        <taxon>Fungi incertae sedis</taxon>
        <taxon>Chytridiomycota</taxon>
        <taxon>Chytridiomycota incertae sedis</taxon>
        <taxon>Monoblepharidomycetes</taxon>
        <taxon>Monoblepharidales</taxon>
        <taxon>Gonapodyaceae</taxon>
        <taxon>Gonapodya</taxon>
    </lineage>
</organism>
<comment type="subcellular location">
    <subcellularLocation>
        <location evidence="1">Membrane</location>
        <topology evidence="1">Multi-pass membrane protein</topology>
    </subcellularLocation>
</comment>
<dbReference type="PANTHER" id="PTHR14207:SF1">
    <property type="entry name" value="EMOPAMIL-BINDING PROTEIN-LIKE"/>
    <property type="match status" value="1"/>
</dbReference>
<evidence type="ECO:0000313" key="9">
    <source>
        <dbReference type="EMBL" id="KXS09177.1"/>
    </source>
</evidence>
<feature type="transmembrane region" description="Helical" evidence="7">
    <location>
        <begin position="101"/>
        <end position="119"/>
    </location>
</feature>
<dbReference type="PROSITE" id="PS51751">
    <property type="entry name" value="EXPERA"/>
    <property type="match status" value="1"/>
</dbReference>
<comment type="similarity">
    <text evidence="2">Belongs to the EBP family.</text>
</comment>
<evidence type="ECO:0000256" key="3">
    <source>
        <dbReference type="ARBA" id="ARBA00022692"/>
    </source>
</evidence>
<proteinExistence type="inferred from homology"/>
<evidence type="ECO:0000256" key="2">
    <source>
        <dbReference type="ARBA" id="ARBA00008337"/>
    </source>
</evidence>
<dbReference type="PANTHER" id="PTHR14207">
    <property type="entry name" value="STEROL ISOMERASE"/>
    <property type="match status" value="1"/>
</dbReference>
<evidence type="ECO:0000256" key="7">
    <source>
        <dbReference type="SAM" id="Phobius"/>
    </source>
</evidence>
<feature type="transmembrane region" description="Helical" evidence="7">
    <location>
        <begin position="163"/>
        <end position="189"/>
    </location>
</feature>
<evidence type="ECO:0000313" key="10">
    <source>
        <dbReference type="Proteomes" id="UP000070544"/>
    </source>
</evidence>
<dbReference type="OMA" id="MEEAAHP"/>
<sequence>MDEILNSGPYLVATLAMLTVAYVGVNTANPKLNTVLKAISVWYAFDSIMHLTFELGYTVVTLQGGASKFEGGFFVELWKEYGKADARWAVYDPTILSLELLTAYVAGPLAAVCLYGTLFDKPWRHFAQIVLNVAELYGGWMTFAPEWVNGSPALNTSNPIYLWLYLVFFNGLWVVIPFFLLYESFYAVVDAQKALQKARATSEKKSK</sequence>
<evidence type="ECO:0000256" key="5">
    <source>
        <dbReference type="ARBA" id="ARBA00023136"/>
    </source>
</evidence>
<keyword evidence="4 6" id="KW-1133">Transmembrane helix</keyword>
<evidence type="ECO:0000256" key="6">
    <source>
        <dbReference type="PROSITE-ProRule" id="PRU01087"/>
    </source>
</evidence>
<dbReference type="GO" id="GO:0016125">
    <property type="term" value="P:sterol metabolic process"/>
    <property type="evidence" value="ECO:0007669"/>
    <property type="project" value="InterPro"/>
</dbReference>
<reference evidence="9 10" key="1">
    <citation type="journal article" date="2015" name="Genome Biol. Evol.">
        <title>Phylogenomic analyses indicate that early fungi evolved digesting cell walls of algal ancestors of land plants.</title>
        <authorList>
            <person name="Chang Y."/>
            <person name="Wang S."/>
            <person name="Sekimoto S."/>
            <person name="Aerts A.L."/>
            <person name="Choi C."/>
            <person name="Clum A."/>
            <person name="LaButti K.M."/>
            <person name="Lindquist E.A."/>
            <person name="Yee Ngan C."/>
            <person name="Ohm R.A."/>
            <person name="Salamov A.A."/>
            <person name="Grigoriev I.V."/>
            <person name="Spatafora J.W."/>
            <person name="Berbee M.L."/>
        </authorList>
    </citation>
    <scope>NUCLEOTIDE SEQUENCE [LARGE SCALE GENOMIC DNA]</scope>
    <source>
        <strain evidence="9 10">JEL478</strain>
    </source>
</reference>
<keyword evidence="3 6" id="KW-0812">Transmembrane</keyword>
<accession>A0A138ZXE5</accession>
<dbReference type="InterPro" id="IPR033118">
    <property type="entry name" value="EXPERA"/>
</dbReference>
<evidence type="ECO:0000256" key="4">
    <source>
        <dbReference type="ARBA" id="ARBA00022989"/>
    </source>
</evidence>
<dbReference type="AlphaFoldDB" id="A0A138ZXE5"/>
<dbReference type="OrthoDB" id="58557at2759"/>
<feature type="transmembrane region" description="Helical" evidence="7">
    <location>
        <begin position="7"/>
        <end position="25"/>
    </location>
</feature>
<feature type="domain" description="EXPERA" evidence="8">
    <location>
        <begin position="35"/>
        <end position="181"/>
    </location>
</feature>
<dbReference type="GO" id="GO:0005783">
    <property type="term" value="C:endoplasmic reticulum"/>
    <property type="evidence" value="ECO:0007669"/>
    <property type="project" value="TreeGrafter"/>
</dbReference>
<dbReference type="STRING" id="1344416.A0A138ZXE5"/>
<keyword evidence="5 6" id="KW-0472">Membrane</keyword>
<dbReference type="GO" id="GO:0047750">
    <property type="term" value="F:cholestenol delta-isomerase activity"/>
    <property type="evidence" value="ECO:0007669"/>
    <property type="project" value="InterPro"/>
</dbReference>
<evidence type="ECO:0000256" key="1">
    <source>
        <dbReference type="ARBA" id="ARBA00004141"/>
    </source>
</evidence>
<feature type="transmembrane region" description="Helical" evidence="7">
    <location>
        <begin position="126"/>
        <end position="143"/>
    </location>
</feature>
<name>A0A138ZXE5_GONPJ</name>
<dbReference type="Pfam" id="PF05241">
    <property type="entry name" value="EBP"/>
    <property type="match status" value="1"/>
</dbReference>
<keyword evidence="10" id="KW-1185">Reference proteome</keyword>
<protein>
    <submittedName>
        <fullName evidence="9">Emopamil binding protein-like protein</fullName>
    </submittedName>
</protein>
<dbReference type="GO" id="GO:0016020">
    <property type="term" value="C:membrane"/>
    <property type="evidence" value="ECO:0007669"/>
    <property type="project" value="UniProtKB-SubCell"/>
</dbReference>
<gene>
    <name evidence="9" type="ORF">M427DRAFT_117754</name>
</gene>
<dbReference type="Proteomes" id="UP000070544">
    <property type="component" value="Unassembled WGS sequence"/>
</dbReference>
<evidence type="ECO:0000259" key="8">
    <source>
        <dbReference type="PROSITE" id="PS51751"/>
    </source>
</evidence>